<reference evidence="2 3" key="1">
    <citation type="submission" date="2023-09" db="EMBL/GenBank/DDBJ databases">
        <authorList>
            <person name="Rey-Velasco X."/>
        </authorList>
    </citation>
    <scope>NUCLEOTIDE SEQUENCE [LARGE SCALE GENOMIC DNA]</scope>
    <source>
        <strain evidence="2 3">F188</strain>
    </source>
</reference>
<dbReference type="Gene3D" id="1.20.120.450">
    <property type="entry name" value="dinb family like domain"/>
    <property type="match status" value="1"/>
</dbReference>
<evidence type="ECO:0000259" key="1">
    <source>
        <dbReference type="Pfam" id="PF12867"/>
    </source>
</evidence>
<dbReference type="InterPro" id="IPR024775">
    <property type="entry name" value="DinB-like"/>
</dbReference>
<dbReference type="Proteomes" id="UP001261624">
    <property type="component" value="Unassembled WGS sequence"/>
</dbReference>
<gene>
    <name evidence="2" type="ORF">RM549_09525</name>
</gene>
<keyword evidence="3" id="KW-1185">Reference proteome</keyword>
<feature type="domain" description="DinB-like" evidence="1">
    <location>
        <begin position="17"/>
        <end position="175"/>
    </location>
</feature>
<dbReference type="InterPro" id="IPR034660">
    <property type="entry name" value="DinB/YfiT-like"/>
</dbReference>
<dbReference type="RefSeq" id="WP_311684117.1">
    <property type="nucleotide sequence ID" value="NZ_JAVRHM010000009.1"/>
</dbReference>
<evidence type="ECO:0000313" key="3">
    <source>
        <dbReference type="Proteomes" id="UP001261624"/>
    </source>
</evidence>
<accession>A0ABU3E1Z7</accession>
<sequence length="182" mass="21188">MKIASEDLISDLKARTLQNLRKAEQMKKLPLENLNHKVNDHSWSALECIKHLNLYGEYYLPEIEKRINQRDYAAEEKFASGKLGNYFAKMMLPGEKMKKIKTFRNKNPNGSKLDKEALEEFIIQQNKILDLLEKARKISLNKTKTSISITSFLKLKLGDTLRVVIYHNDRHMLQAQKALEIT</sequence>
<proteinExistence type="predicted"/>
<protein>
    <submittedName>
        <fullName evidence="2">DinB family protein</fullName>
    </submittedName>
</protein>
<evidence type="ECO:0000313" key="2">
    <source>
        <dbReference type="EMBL" id="MDT0690023.1"/>
    </source>
</evidence>
<comment type="caution">
    <text evidence="2">The sequence shown here is derived from an EMBL/GenBank/DDBJ whole genome shotgun (WGS) entry which is preliminary data.</text>
</comment>
<organism evidence="2 3">
    <name type="scientific">Autumnicola patrickiae</name>
    <dbReference type="NCBI Taxonomy" id="3075591"/>
    <lineage>
        <taxon>Bacteria</taxon>
        <taxon>Pseudomonadati</taxon>
        <taxon>Bacteroidota</taxon>
        <taxon>Flavobacteriia</taxon>
        <taxon>Flavobacteriales</taxon>
        <taxon>Flavobacteriaceae</taxon>
        <taxon>Autumnicola</taxon>
    </lineage>
</organism>
<name>A0ABU3E1Z7_9FLAO</name>
<dbReference type="SUPFAM" id="SSF109854">
    <property type="entry name" value="DinB/YfiT-like putative metalloenzymes"/>
    <property type="match status" value="1"/>
</dbReference>
<dbReference type="Pfam" id="PF12867">
    <property type="entry name" value="DinB_2"/>
    <property type="match status" value="1"/>
</dbReference>
<dbReference type="EMBL" id="JAVRHM010000009">
    <property type="protein sequence ID" value="MDT0690023.1"/>
    <property type="molecule type" value="Genomic_DNA"/>
</dbReference>